<reference evidence="2 3" key="1">
    <citation type="journal article" date="2016" name="Microbes Environ.">
        <title>Phylogenetically diverse aerobic anoxygenic phototrophic bacteria isolated from epilithic biofilms in Tama river, Japan.</title>
        <authorList>
            <person name="Hirose S."/>
            <person name="Matsuura K."/>
            <person name="Haruta S."/>
        </authorList>
    </citation>
    <scope>NUCLEOTIDE SEQUENCE [LARGE SCALE GENOMIC DNA]</scope>
    <source>
        <strain evidence="2 3">S08</strain>
    </source>
</reference>
<sequence length="108" mass="11891">MMFRKIPVLDFISAEAIQPAKPPMVNAAIQPMLLSSILCPPIGPRRSATQAKANEQPREQRRQHGLNGVLLNALYRPRGAICDAVDRILSASSDLTESRKSFPDAVRI</sequence>
<keyword evidence="3" id="KW-1185">Reference proteome</keyword>
<feature type="region of interest" description="Disordered" evidence="1">
    <location>
        <begin position="44"/>
        <end position="64"/>
    </location>
</feature>
<dbReference type="EMBL" id="AP025637">
    <property type="protein sequence ID" value="BDG74098.1"/>
    <property type="molecule type" value="Genomic_DNA"/>
</dbReference>
<evidence type="ECO:0000256" key="1">
    <source>
        <dbReference type="SAM" id="MobiDB-lite"/>
    </source>
</evidence>
<evidence type="ECO:0000313" key="3">
    <source>
        <dbReference type="Proteomes" id="UP000831327"/>
    </source>
</evidence>
<protein>
    <submittedName>
        <fullName evidence="2">Uncharacterized protein</fullName>
    </submittedName>
</protein>
<dbReference type="Proteomes" id="UP000831327">
    <property type="component" value="Chromosome"/>
</dbReference>
<gene>
    <name evidence="2" type="ORF">Rmf_40270</name>
</gene>
<name>A0ABN6P603_9PROT</name>
<accession>A0ABN6P603</accession>
<organism evidence="2 3">
    <name type="scientific">Roseomonas fluvialis</name>
    <dbReference type="NCBI Taxonomy" id="1750527"/>
    <lineage>
        <taxon>Bacteria</taxon>
        <taxon>Pseudomonadati</taxon>
        <taxon>Pseudomonadota</taxon>
        <taxon>Alphaproteobacteria</taxon>
        <taxon>Acetobacterales</taxon>
        <taxon>Roseomonadaceae</taxon>
        <taxon>Roseomonas</taxon>
    </lineage>
</organism>
<proteinExistence type="predicted"/>
<evidence type="ECO:0000313" key="2">
    <source>
        <dbReference type="EMBL" id="BDG74098.1"/>
    </source>
</evidence>